<dbReference type="GO" id="GO:0005737">
    <property type="term" value="C:cytoplasm"/>
    <property type="evidence" value="ECO:0007669"/>
    <property type="project" value="TreeGrafter"/>
</dbReference>
<comment type="similarity">
    <text evidence="2">Belongs to the class-I pyridoxal-phosphate-dependent aminotransferase family.</text>
</comment>
<dbReference type="PANTHER" id="PTHR43807">
    <property type="entry name" value="FI04487P"/>
    <property type="match status" value="1"/>
</dbReference>
<dbReference type="EMBL" id="LR877153">
    <property type="protein sequence ID" value="CAD2217711.1"/>
    <property type="molecule type" value="Genomic_DNA"/>
</dbReference>
<keyword evidence="3 7" id="KW-0032">Aminotransferase</keyword>
<keyword evidence="4 7" id="KW-0808">Transferase</keyword>
<dbReference type="OrthoDB" id="7042322at2759"/>
<keyword evidence="8" id="KW-1185">Reference proteome</keyword>
<dbReference type="GO" id="GO:0030170">
    <property type="term" value="F:pyridoxal phosphate binding"/>
    <property type="evidence" value="ECO:0007669"/>
    <property type="project" value="InterPro"/>
</dbReference>
<dbReference type="InterPro" id="IPR004839">
    <property type="entry name" value="Aminotransferase_I/II_large"/>
</dbReference>
<dbReference type="CDD" id="cd00609">
    <property type="entry name" value="AAT_like"/>
    <property type="match status" value="1"/>
</dbReference>
<gene>
    <name evidence="7" type="ORF">ADEAN_000519100</name>
</gene>
<evidence type="ECO:0000259" key="6">
    <source>
        <dbReference type="Pfam" id="PF00155"/>
    </source>
</evidence>
<organism evidence="7 8">
    <name type="scientific">Angomonas deanei</name>
    <dbReference type="NCBI Taxonomy" id="59799"/>
    <lineage>
        <taxon>Eukaryota</taxon>
        <taxon>Discoba</taxon>
        <taxon>Euglenozoa</taxon>
        <taxon>Kinetoplastea</taxon>
        <taxon>Metakinetoplastina</taxon>
        <taxon>Trypanosomatida</taxon>
        <taxon>Trypanosomatidae</taxon>
        <taxon>Strigomonadinae</taxon>
        <taxon>Angomonas</taxon>
    </lineage>
</organism>
<dbReference type="InterPro" id="IPR015422">
    <property type="entry name" value="PyrdxlP-dep_Trfase_small"/>
</dbReference>
<dbReference type="Gene3D" id="3.40.640.10">
    <property type="entry name" value="Type I PLP-dependent aspartate aminotransferase-like (Major domain)"/>
    <property type="match status" value="1"/>
</dbReference>
<dbReference type="FunFam" id="3.40.640.10:FF:000024">
    <property type="entry name" value="Kynurenine--oxoglutarate transaminase 3"/>
    <property type="match status" value="1"/>
</dbReference>
<protein>
    <submittedName>
        <fullName evidence="7">Aminotransferase class I and II, putative</fullName>
    </submittedName>
</protein>
<dbReference type="GO" id="GO:0016212">
    <property type="term" value="F:kynurenine-oxoglutarate transaminase activity"/>
    <property type="evidence" value="ECO:0007669"/>
    <property type="project" value="TreeGrafter"/>
</dbReference>
<evidence type="ECO:0000313" key="8">
    <source>
        <dbReference type="Proteomes" id="UP000515908"/>
    </source>
</evidence>
<dbReference type="InterPro" id="IPR015421">
    <property type="entry name" value="PyrdxlP-dep_Trfase_major"/>
</dbReference>
<dbReference type="SUPFAM" id="SSF53383">
    <property type="entry name" value="PLP-dependent transferases"/>
    <property type="match status" value="1"/>
</dbReference>
<evidence type="ECO:0000256" key="4">
    <source>
        <dbReference type="ARBA" id="ARBA00022679"/>
    </source>
</evidence>
<dbReference type="InterPro" id="IPR015424">
    <property type="entry name" value="PyrdxlP-dep_Trfase"/>
</dbReference>
<comment type="cofactor">
    <cofactor evidence="1">
        <name>pyridoxal 5'-phosphate</name>
        <dbReference type="ChEBI" id="CHEBI:597326"/>
    </cofactor>
</comment>
<evidence type="ECO:0000256" key="3">
    <source>
        <dbReference type="ARBA" id="ARBA00022576"/>
    </source>
</evidence>
<dbReference type="AlphaFoldDB" id="A0A7G2CFG1"/>
<accession>A0A7G2CFG1</accession>
<reference evidence="7 8" key="1">
    <citation type="submission" date="2020-08" db="EMBL/GenBank/DDBJ databases">
        <authorList>
            <person name="Newling K."/>
            <person name="Davey J."/>
            <person name="Forrester S."/>
        </authorList>
    </citation>
    <scope>NUCLEOTIDE SEQUENCE [LARGE SCALE GENOMIC DNA]</scope>
    <source>
        <strain evidence="8">Crithidia deanei Carvalho (ATCC PRA-265)</strain>
    </source>
</reference>
<dbReference type="Gene3D" id="3.90.1150.10">
    <property type="entry name" value="Aspartate Aminotransferase, domain 1"/>
    <property type="match status" value="1"/>
</dbReference>
<dbReference type="Pfam" id="PF00155">
    <property type="entry name" value="Aminotran_1_2"/>
    <property type="match status" value="1"/>
</dbReference>
<evidence type="ECO:0000256" key="2">
    <source>
        <dbReference type="ARBA" id="ARBA00007441"/>
    </source>
</evidence>
<keyword evidence="5" id="KW-0663">Pyridoxal phosphate</keyword>
<sequence length="413" mass="45958">MTTKVVKADRLSTLSTSSIWEVMTPLANEHKAVNLGQGFPNLPPPPIVVKELEAIVAATAQNPLQHQYCPVRGTGELVSALQKLYSGRFQREVLPSELGVANGVTQGLNALFEAFVNDGDEVIFIEPFYDAYITDVVTLGGVCKYVPLQPGPTSSAWKVSKEALKAAITPKTKFLLINTPQNIPGKAWDREELEYIAQLAIEHDFVVVADEVYMNLIYEKEHISIATLPGMWERTITLCSAGKTFSCTGWKIGWFVGAAPLVGPIAQVVCYQTFSICTPLQLAVARALKDDSVEQYYHTFREEYKKRLEFLTKALEACGIVPCAPDGGFFITASISKIDPKYFLDEKDPNPKDWQFCLWLTKTIGVCALPLTAFCSDESKPLYENYVRFAYCKTDAELQLAAERLLKLKEYNL</sequence>
<evidence type="ECO:0000256" key="1">
    <source>
        <dbReference type="ARBA" id="ARBA00001933"/>
    </source>
</evidence>
<dbReference type="VEuPathDB" id="TriTrypDB:ADEAN_000519100"/>
<dbReference type="Proteomes" id="UP000515908">
    <property type="component" value="Chromosome 09"/>
</dbReference>
<evidence type="ECO:0000313" key="7">
    <source>
        <dbReference type="EMBL" id="CAD2217711.1"/>
    </source>
</evidence>
<feature type="domain" description="Aminotransferase class I/classII large" evidence="6">
    <location>
        <begin position="32"/>
        <end position="405"/>
    </location>
</feature>
<name>A0A7G2CFG1_9TRYP</name>
<dbReference type="InterPro" id="IPR051326">
    <property type="entry name" value="Kynurenine-oxoglutarate_AT"/>
</dbReference>
<dbReference type="PANTHER" id="PTHR43807:SF20">
    <property type="entry name" value="FI04487P"/>
    <property type="match status" value="1"/>
</dbReference>
<evidence type="ECO:0000256" key="5">
    <source>
        <dbReference type="ARBA" id="ARBA00022898"/>
    </source>
</evidence>
<proteinExistence type="inferred from homology"/>